<organism evidence="2 3">
    <name type="scientific">Aspergillus mulundensis</name>
    <dbReference type="NCBI Taxonomy" id="1810919"/>
    <lineage>
        <taxon>Eukaryota</taxon>
        <taxon>Fungi</taxon>
        <taxon>Dikarya</taxon>
        <taxon>Ascomycota</taxon>
        <taxon>Pezizomycotina</taxon>
        <taxon>Eurotiomycetes</taxon>
        <taxon>Eurotiomycetidae</taxon>
        <taxon>Eurotiales</taxon>
        <taxon>Aspergillaceae</taxon>
        <taxon>Aspergillus</taxon>
        <taxon>Aspergillus subgen. Nidulantes</taxon>
    </lineage>
</organism>
<dbReference type="EMBL" id="PVWQ01000008">
    <property type="protein sequence ID" value="RDW74713.1"/>
    <property type="molecule type" value="Genomic_DNA"/>
</dbReference>
<sequence>MLKLNFVFLFILAFIASASAEVTIEASILNRLLQLDLGLHGTSILLDRSDEDEANITLAEVVVFYNTITAPGQSSIQPFPSSCDEAVQFSICQAYHTFALTSIKLYNDLADDADDFDKGLRNNIRDGFNRIFTENAGFVDKIAPVGLPLCLESIQWDCWALNRAFLMAWNALDPAGKQ</sequence>
<proteinExistence type="predicted"/>
<dbReference type="OrthoDB" id="4326654at2759"/>
<evidence type="ECO:0000256" key="1">
    <source>
        <dbReference type="SAM" id="SignalP"/>
    </source>
</evidence>
<gene>
    <name evidence="2" type="ORF">DSM5745_07375</name>
</gene>
<dbReference type="GeneID" id="38117745"/>
<comment type="caution">
    <text evidence="2">The sequence shown here is derived from an EMBL/GenBank/DDBJ whole genome shotgun (WGS) entry which is preliminary data.</text>
</comment>
<evidence type="ECO:0000313" key="2">
    <source>
        <dbReference type="EMBL" id="RDW74713.1"/>
    </source>
</evidence>
<dbReference type="RefSeq" id="XP_026602481.1">
    <property type="nucleotide sequence ID" value="XM_026749391.1"/>
</dbReference>
<keyword evidence="1" id="KW-0732">Signal</keyword>
<protein>
    <submittedName>
        <fullName evidence="2">Uncharacterized protein</fullName>
    </submittedName>
</protein>
<dbReference type="AlphaFoldDB" id="A0A3D8RL03"/>
<keyword evidence="3" id="KW-1185">Reference proteome</keyword>
<name>A0A3D8RL03_9EURO</name>
<evidence type="ECO:0000313" key="3">
    <source>
        <dbReference type="Proteomes" id="UP000256690"/>
    </source>
</evidence>
<dbReference type="Proteomes" id="UP000256690">
    <property type="component" value="Unassembled WGS sequence"/>
</dbReference>
<accession>A0A3D8RL03</accession>
<feature type="signal peptide" evidence="1">
    <location>
        <begin position="1"/>
        <end position="20"/>
    </location>
</feature>
<reference evidence="2 3" key="1">
    <citation type="journal article" date="2018" name="IMA Fungus">
        <title>IMA Genome-F 9: Draft genome sequence of Annulohypoxylon stygium, Aspergillus mulundensis, Berkeleyomyces basicola (syn. Thielaviopsis basicola), Ceratocystis smalleyi, two Cercospora beticola strains, Coleophoma cylindrospora, Fusarium fracticaudum, Phialophora cf. hyalina, and Morchella septimelata.</title>
        <authorList>
            <person name="Wingfield B.D."/>
            <person name="Bills G.F."/>
            <person name="Dong Y."/>
            <person name="Huang W."/>
            <person name="Nel W.J."/>
            <person name="Swalarsk-Parry B.S."/>
            <person name="Vaghefi N."/>
            <person name="Wilken P.M."/>
            <person name="An Z."/>
            <person name="de Beer Z.W."/>
            <person name="De Vos L."/>
            <person name="Chen L."/>
            <person name="Duong T.A."/>
            <person name="Gao Y."/>
            <person name="Hammerbacher A."/>
            <person name="Kikkert J.R."/>
            <person name="Li Y."/>
            <person name="Li H."/>
            <person name="Li K."/>
            <person name="Li Q."/>
            <person name="Liu X."/>
            <person name="Ma X."/>
            <person name="Naidoo K."/>
            <person name="Pethybridge S.J."/>
            <person name="Sun J."/>
            <person name="Steenkamp E.T."/>
            <person name="van der Nest M.A."/>
            <person name="van Wyk S."/>
            <person name="Wingfield M.J."/>
            <person name="Xiong C."/>
            <person name="Yue Q."/>
            <person name="Zhang X."/>
        </authorList>
    </citation>
    <scope>NUCLEOTIDE SEQUENCE [LARGE SCALE GENOMIC DNA]</scope>
    <source>
        <strain evidence="2 3">DSM 5745</strain>
    </source>
</reference>
<feature type="chain" id="PRO_5017834485" evidence="1">
    <location>
        <begin position="21"/>
        <end position="178"/>
    </location>
</feature>